<proteinExistence type="predicted"/>
<keyword evidence="4" id="KW-1185">Reference proteome</keyword>
<organism evidence="3 4">
    <name type="scientific">Amniculicola lignicola CBS 123094</name>
    <dbReference type="NCBI Taxonomy" id="1392246"/>
    <lineage>
        <taxon>Eukaryota</taxon>
        <taxon>Fungi</taxon>
        <taxon>Dikarya</taxon>
        <taxon>Ascomycota</taxon>
        <taxon>Pezizomycotina</taxon>
        <taxon>Dothideomycetes</taxon>
        <taxon>Pleosporomycetidae</taxon>
        <taxon>Pleosporales</taxon>
        <taxon>Amniculicolaceae</taxon>
        <taxon>Amniculicola</taxon>
    </lineage>
</organism>
<dbReference type="Proteomes" id="UP000799779">
    <property type="component" value="Unassembled WGS sequence"/>
</dbReference>
<evidence type="ECO:0000313" key="4">
    <source>
        <dbReference type="Proteomes" id="UP000799779"/>
    </source>
</evidence>
<dbReference type="Pfam" id="PF12697">
    <property type="entry name" value="Abhydrolase_6"/>
    <property type="match status" value="1"/>
</dbReference>
<gene>
    <name evidence="3" type="ORF">P154DRAFT_490998</name>
</gene>
<reference evidence="3" key="1">
    <citation type="journal article" date="2020" name="Stud. Mycol.">
        <title>101 Dothideomycetes genomes: a test case for predicting lifestyles and emergence of pathogens.</title>
        <authorList>
            <person name="Haridas S."/>
            <person name="Albert R."/>
            <person name="Binder M."/>
            <person name="Bloem J."/>
            <person name="Labutti K."/>
            <person name="Salamov A."/>
            <person name="Andreopoulos B."/>
            <person name="Baker S."/>
            <person name="Barry K."/>
            <person name="Bills G."/>
            <person name="Bluhm B."/>
            <person name="Cannon C."/>
            <person name="Castanera R."/>
            <person name="Culley D."/>
            <person name="Daum C."/>
            <person name="Ezra D."/>
            <person name="Gonzalez J."/>
            <person name="Henrissat B."/>
            <person name="Kuo A."/>
            <person name="Liang C."/>
            <person name="Lipzen A."/>
            <person name="Lutzoni F."/>
            <person name="Magnuson J."/>
            <person name="Mondo S."/>
            <person name="Nolan M."/>
            <person name="Ohm R."/>
            <person name="Pangilinan J."/>
            <person name="Park H.-J."/>
            <person name="Ramirez L."/>
            <person name="Alfaro M."/>
            <person name="Sun H."/>
            <person name="Tritt A."/>
            <person name="Yoshinaga Y."/>
            <person name="Zwiers L.-H."/>
            <person name="Turgeon B."/>
            <person name="Goodwin S."/>
            <person name="Spatafora J."/>
            <person name="Crous P."/>
            <person name="Grigoriev I."/>
        </authorList>
    </citation>
    <scope>NUCLEOTIDE SEQUENCE</scope>
    <source>
        <strain evidence="3">CBS 123094</strain>
    </source>
</reference>
<dbReference type="PANTHER" id="PTHR47842">
    <property type="entry name" value="EXPRESSED PROTEIN"/>
    <property type="match status" value="1"/>
</dbReference>
<dbReference type="AlphaFoldDB" id="A0A6A5WFY8"/>
<feature type="region of interest" description="Disordered" evidence="1">
    <location>
        <begin position="377"/>
        <end position="425"/>
    </location>
</feature>
<dbReference type="PANTHER" id="PTHR47842:SF1">
    <property type="entry name" value="DUF676 DOMAIN-CONTAINING PROTEIN"/>
    <property type="match status" value="1"/>
</dbReference>
<name>A0A6A5WFY8_9PLEO</name>
<dbReference type="SUPFAM" id="SSF53474">
    <property type="entry name" value="alpha/beta-Hydrolases"/>
    <property type="match status" value="1"/>
</dbReference>
<evidence type="ECO:0000313" key="3">
    <source>
        <dbReference type="EMBL" id="KAF2000813.1"/>
    </source>
</evidence>
<dbReference type="Gene3D" id="3.40.50.1820">
    <property type="entry name" value="alpha/beta hydrolase"/>
    <property type="match status" value="1"/>
</dbReference>
<feature type="domain" description="AB hydrolase-1" evidence="2">
    <location>
        <begin position="9"/>
        <end position="227"/>
    </location>
</feature>
<dbReference type="InterPro" id="IPR029058">
    <property type="entry name" value="AB_hydrolase_fold"/>
</dbReference>
<protein>
    <recommendedName>
        <fullName evidence="2">AB hydrolase-1 domain-containing protein</fullName>
    </recommendedName>
</protein>
<feature type="compositionally biased region" description="Acidic residues" evidence="1">
    <location>
        <begin position="387"/>
        <end position="411"/>
    </location>
</feature>
<evidence type="ECO:0000256" key="1">
    <source>
        <dbReference type="SAM" id="MobiDB-lite"/>
    </source>
</evidence>
<accession>A0A6A5WFY8</accession>
<dbReference type="OrthoDB" id="442243at2759"/>
<dbReference type="EMBL" id="ML977586">
    <property type="protein sequence ID" value="KAF2000813.1"/>
    <property type="molecule type" value="Genomic_DNA"/>
</dbReference>
<dbReference type="InterPro" id="IPR000073">
    <property type="entry name" value="AB_hydrolase_1"/>
</dbReference>
<evidence type="ECO:0000259" key="2">
    <source>
        <dbReference type="Pfam" id="PF12697"/>
    </source>
</evidence>
<sequence length="425" mass="46113">MKKTLLLCFIHGFKGGDDTFRNFPSHLKAVLQHALPKITVLAITYPKFDTRGDLHECVTRFKEWLQNKVIDLEVANSTPSPTVDPSVHVILIGHSMGGIVAAEALLSIVNEQPIHSLSNSRTAQSTSSLPDPSLLMFPYIQGVLAFDTPYLGIAPGVVAHGAEKHWNTANAAYSAYSNLAGAFGWGAKTPGGTAVDASKMLPAPAATADAAAAPAWQRYGKMAMFAGAAGAVAAGGAAAYMKRDQITEGLSWATSHLEFVGCLARPEEMKKRLASVVTLSSTQGIGFKNLYTTLGLAVESKGKASWAGQVLGVDRTFCNLPKGELKKFFWPAVNDKSEAETWAHMTMFEPRNNPGYYSMSGKAKDCVVEWMENEWYEESEGRADGGGLEDEEAELVDKPDEEEYMHEEDFEDVKRPGSGEWRKEG</sequence>
<feature type="compositionally biased region" description="Basic and acidic residues" evidence="1">
    <location>
        <begin position="412"/>
        <end position="425"/>
    </location>
</feature>